<evidence type="ECO:0000256" key="2">
    <source>
        <dbReference type="ARBA" id="ARBA00023015"/>
    </source>
</evidence>
<dbReference type="SUPFAM" id="SSF88946">
    <property type="entry name" value="Sigma2 domain of RNA polymerase sigma factors"/>
    <property type="match status" value="1"/>
</dbReference>
<keyword evidence="4" id="KW-0238">DNA-binding</keyword>
<dbReference type="SUPFAM" id="SSF88659">
    <property type="entry name" value="Sigma3 and sigma4 domains of RNA polymerase sigma factors"/>
    <property type="match status" value="1"/>
</dbReference>
<dbReference type="NCBIfam" id="TIGR02937">
    <property type="entry name" value="sigma70-ECF"/>
    <property type="match status" value="1"/>
</dbReference>
<protein>
    <recommendedName>
        <fullName evidence="6">RNA polymerase sigma factor 70 region 4 type 2 domain-containing protein</fullName>
    </recommendedName>
</protein>
<dbReference type="Proteomes" id="UP001501747">
    <property type="component" value="Unassembled WGS sequence"/>
</dbReference>
<comment type="similarity">
    <text evidence="1">Belongs to the sigma-70 factor family. ECF subfamily.</text>
</comment>
<evidence type="ECO:0000313" key="7">
    <source>
        <dbReference type="EMBL" id="GAA3989527.1"/>
    </source>
</evidence>
<keyword evidence="8" id="KW-1185">Reference proteome</keyword>
<evidence type="ECO:0000313" key="8">
    <source>
        <dbReference type="Proteomes" id="UP001501747"/>
    </source>
</evidence>
<evidence type="ECO:0000256" key="5">
    <source>
        <dbReference type="ARBA" id="ARBA00023163"/>
    </source>
</evidence>
<dbReference type="InterPro" id="IPR036388">
    <property type="entry name" value="WH-like_DNA-bd_sf"/>
</dbReference>
<dbReference type="Gene3D" id="1.10.1740.10">
    <property type="match status" value="1"/>
</dbReference>
<evidence type="ECO:0000259" key="6">
    <source>
        <dbReference type="Pfam" id="PF08281"/>
    </source>
</evidence>
<dbReference type="InterPro" id="IPR013249">
    <property type="entry name" value="RNA_pol_sigma70_r4_t2"/>
</dbReference>
<organism evidence="7 8">
    <name type="scientific">Allokutzneria multivorans</name>
    <dbReference type="NCBI Taxonomy" id="1142134"/>
    <lineage>
        <taxon>Bacteria</taxon>
        <taxon>Bacillati</taxon>
        <taxon>Actinomycetota</taxon>
        <taxon>Actinomycetes</taxon>
        <taxon>Pseudonocardiales</taxon>
        <taxon>Pseudonocardiaceae</taxon>
        <taxon>Allokutzneria</taxon>
    </lineage>
</organism>
<keyword evidence="2" id="KW-0805">Transcription regulation</keyword>
<evidence type="ECO:0000256" key="4">
    <source>
        <dbReference type="ARBA" id="ARBA00023125"/>
    </source>
</evidence>
<evidence type="ECO:0000256" key="1">
    <source>
        <dbReference type="ARBA" id="ARBA00010641"/>
    </source>
</evidence>
<dbReference type="InterPro" id="IPR039425">
    <property type="entry name" value="RNA_pol_sigma-70-like"/>
</dbReference>
<keyword evidence="5" id="KW-0804">Transcription</keyword>
<keyword evidence="3" id="KW-0731">Sigma factor</keyword>
<dbReference type="PANTHER" id="PTHR43133:SF50">
    <property type="entry name" value="ECF RNA POLYMERASE SIGMA FACTOR SIGM"/>
    <property type="match status" value="1"/>
</dbReference>
<name>A0ABP7QXH9_9PSEU</name>
<feature type="domain" description="RNA polymerase sigma factor 70 region 4 type 2" evidence="6">
    <location>
        <begin position="113"/>
        <end position="165"/>
    </location>
</feature>
<dbReference type="Pfam" id="PF08281">
    <property type="entry name" value="Sigma70_r4_2"/>
    <property type="match status" value="1"/>
</dbReference>
<reference evidence="8" key="1">
    <citation type="journal article" date="2019" name="Int. J. Syst. Evol. Microbiol.">
        <title>The Global Catalogue of Microorganisms (GCM) 10K type strain sequencing project: providing services to taxonomists for standard genome sequencing and annotation.</title>
        <authorList>
            <consortium name="The Broad Institute Genomics Platform"/>
            <consortium name="The Broad Institute Genome Sequencing Center for Infectious Disease"/>
            <person name="Wu L."/>
            <person name="Ma J."/>
        </authorList>
    </citation>
    <scope>NUCLEOTIDE SEQUENCE [LARGE SCALE GENOMIC DNA]</scope>
    <source>
        <strain evidence="8">JCM 17342</strain>
    </source>
</reference>
<sequence>MTHESEPDGAALLPNLRASYETFLTEDLERLKMAVLRWDSDAGDALQEALLQAYERWEMVSAANNPIAYVFGMARNIRLSELRRDQRRNEVLTEFTTGEVGQGDFTDLVVAADQLWDAVRQLPCAIREVFVLRDVAGFSESEAAEVLQVAGSTVRGHLCRARAALRKLLTDQRQGGRR</sequence>
<dbReference type="Gene3D" id="1.10.10.10">
    <property type="entry name" value="Winged helix-like DNA-binding domain superfamily/Winged helix DNA-binding domain"/>
    <property type="match status" value="1"/>
</dbReference>
<dbReference type="InterPro" id="IPR014284">
    <property type="entry name" value="RNA_pol_sigma-70_dom"/>
</dbReference>
<comment type="caution">
    <text evidence="7">The sequence shown here is derived from an EMBL/GenBank/DDBJ whole genome shotgun (WGS) entry which is preliminary data.</text>
</comment>
<dbReference type="PANTHER" id="PTHR43133">
    <property type="entry name" value="RNA POLYMERASE ECF-TYPE SIGMA FACTO"/>
    <property type="match status" value="1"/>
</dbReference>
<proteinExistence type="inferred from homology"/>
<gene>
    <name evidence="7" type="ORF">GCM10022247_05180</name>
</gene>
<accession>A0ABP7QXH9</accession>
<evidence type="ECO:0000256" key="3">
    <source>
        <dbReference type="ARBA" id="ARBA00023082"/>
    </source>
</evidence>
<dbReference type="InterPro" id="IPR013324">
    <property type="entry name" value="RNA_pol_sigma_r3/r4-like"/>
</dbReference>
<dbReference type="InterPro" id="IPR013325">
    <property type="entry name" value="RNA_pol_sigma_r2"/>
</dbReference>
<dbReference type="EMBL" id="BAABAL010000004">
    <property type="protein sequence ID" value="GAA3989527.1"/>
    <property type="molecule type" value="Genomic_DNA"/>
</dbReference>